<comment type="caution">
    <text evidence="1">The sequence shown here is derived from an EMBL/GenBank/DDBJ whole genome shotgun (WGS) entry which is preliminary data.</text>
</comment>
<dbReference type="AlphaFoldDB" id="A0A6G0ZAR0"/>
<reference evidence="1 2" key="1">
    <citation type="submission" date="2019-08" db="EMBL/GenBank/DDBJ databases">
        <title>Whole genome of Aphis craccivora.</title>
        <authorList>
            <person name="Voronova N.V."/>
            <person name="Shulinski R.S."/>
            <person name="Bandarenka Y.V."/>
            <person name="Zhorov D.G."/>
            <person name="Warner D."/>
        </authorList>
    </citation>
    <scope>NUCLEOTIDE SEQUENCE [LARGE SCALE GENOMIC DNA]</scope>
    <source>
        <strain evidence="1">180601</strain>
        <tissue evidence="1">Whole Body</tissue>
    </source>
</reference>
<dbReference type="EMBL" id="VUJU01000917">
    <property type="protein sequence ID" value="KAF0767684.1"/>
    <property type="molecule type" value="Genomic_DNA"/>
</dbReference>
<evidence type="ECO:0000313" key="2">
    <source>
        <dbReference type="Proteomes" id="UP000478052"/>
    </source>
</evidence>
<dbReference type="Pfam" id="PF12259">
    <property type="entry name" value="Baculo_F"/>
    <property type="match status" value="1"/>
</dbReference>
<gene>
    <name evidence="1" type="ORF">FWK35_00004954</name>
</gene>
<organism evidence="1 2">
    <name type="scientific">Aphis craccivora</name>
    <name type="common">Cowpea aphid</name>
    <dbReference type="NCBI Taxonomy" id="307492"/>
    <lineage>
        <taxon>Eukaryota</taxon>
        <taxon>Metazoa</taxon>
        <taxon>Ecdysozoa</taxon>
        <taxon>Arthropoda</taxon>
        <taxon>Hexapoda</taxon>
        <taxon>Insecta</taxon>
        <taxon>Pterygota</taxon>
        <taxon>Neoptera</taxon>
        <taxon>Paraneoptera</taxon>
        <taxon>Hemiptera</taxon>
        <taxon>Sternorrhyncha</taxon>
        <taxon>Aphidomorpha</taxon>
        <taxon>Aphidoidea</taxon>
        <taxon>Aphididae</taxon>
        <taxon>Aphidini</taxon>
        <taxon>Aphis</taxon>
        <taxon>Aphis</taxon>
    </lineage>
</organism>
<protein>
    <submittedName>
        <fullName evidence="1">Envelope fusion protein</fullName>
    </submittedName>
</protein>
<proteinExistence type="predicted"/>
<dbReference type="Proteomes" id="UP000478052">
    <property type="component" value="Unassembled WGS sequence"/>
</dbReference>
<evidence type="ECO:0000313" key="1">
    <source>
        <dbReference type="EMBL" id="KAF0767684.1"/>
    </source>
</evidence>
<sequence length="173" mass="20134">MPFNIFYIISLPVHVSKNDFVFIQSEREFLAVEKSKHESNTPLSNNIHSSCEFQLFTKENNMPENCEIRTVPIFNDKWHQLGNSNRWIYTTHEPTELIISCQDEVENIEINKSGILSLKSNCKAFIKKNVILAKYTGKNNFSKDFVPQFHLSKLTEDFNDKIKKNTNRGCKSN</sequence>
<keyword evidence="2" id="KW-1185">Reference proteome</keyword>
<name>A0A6G0ZAR0_APHCR</name>
<dbReference type="OrthoDB" id="7756649at2759"/>
<dbReference type="InterPro" id="IPR022048">
    <property type="entry name" value="Envelope_fusion-like"/>
</dbReference>
<accession>A0A6G0ZAR0</accession>